<evidence type="ECO:0000256" key="1">
    <source>
        <dbReference type="SAM" id="MobiDB-lite"/>
    </source>
</evidence>
<protein>
    <submittedName>
        <fullName evidence="3">Divergent polysaccharide deacetylase family protein</fullName>
    </submittedName>
</protein>
<gene>
    <name evidence="3" type="ORF">Q8A70_10285</name>
</gene>
<dbReference type="InterPro" id="IPR011330">
    <property type="entry name" value="Glyco_hydro/deAcase_b/a-brl"/>
</dbReference>
<evidence type="ECO:0000313" key="3">
    <source>
        <dbReference type="EMBL" id="MDQ7248056.1"/>
    </source>
</evidence>
<evidence type="ECO:0000313" key="4">
    <source>
        <dbReference type="Proteomes" id="UP001230156"/>
    </source>
</evidence>
<feature type="region of interest" description="Disordered" evidence="1">
    <location>
        <begin position="93"/>
        <end position="144"/>
    </location>
</feature>
<dbReference type="EMBL" id="JAUYVI010000003">
    <property type="protein sequence ID" value="MDQ7248056.1"/>
    <property type="molecule type" value="Genomic_DNA"/>
</dbReference>
<accession>A0ABU0YJZ9</accession>
<keyword evidence="4" id="KW-1185">Reference proteome</keyword>
<organism evidence="3 4">
    <name type="scientific">Dongia sedimenti</name>
    <dbReference type="NCBI Taxonomy" id="3064282"/>
    <lineage>
        <taxon>Bacteria</taxon>
        <taxon>Pseudomonadati</taxon>
        <taxon>Pseudomonadota</taxon>
        <taxon>Alphaproteobacteria</taxon>
        <taxon>Rhodospirillales</taxon>
        <taxon>Dongiaceae</taxon>
        <taxon>Dongia</taxon>
    </lineage>
</organism>
<dbReference type="RefSeq" id="WP_379955499.1">
    <property type="nucleotide sequence ID" value="NZ_JAUYVI010000003.1"/>
</dbReference>
<keyword evidence="2" id="KW-1133">Transmembrane helix</keyword>
<dbReference type="PANTHER" id="PTHR30105">
    <property type="entry name" value="UNCHARACTERIZED YIBQ-RELATED"/>
    <property type="match status" value="1"/>
</dbReference>
<sequence length="384" mass="40614">MAPRRSKKPTLSRRIATWRKLPKKALAYRPPHSSVFVIGLGIGLAIGLSVGVGLTWLDGRRAPETQVAQVAPPQQAKPVAPAMPPAYIEQTEPVPPEQEEAPVTEAAPPAVSEPAPVPQSAEPQPAPGFAPTPQPAEPGPAPEPAWLKNAVASVDAGNRPIIAIVLDDVGAAPADVPGALGLPAPVTLSIMTYAPNAAKIAAEAHRAGHEIMVHVPMEPINRDADPGKNALLTNLSADEIARRLDWGLAQFQGYVGINNHMGSKFTQNAAGMRVVLQALKERGLLFLDSRTIANSVGDSLAAEIGVTHLQRDVFLDDVIDAADIMKELARTEAIARKHGVAVAIGHPHRDTVEALREWIPEAQARGFVLVPISQVAKKRSGMTG</sequence>
<dbReference type="InterPro" id="IPR006837">
    <property type="entry name" value="Divergent_DAC"/>
</dbReference>
<reference evidence="4" key="1">
    <citation type="submission" date="2023-08" db="EMBL/GenBank/DDBJ databases">
        <title>Rhodospirillaceae gen. nov., a novel taxon isolated from the Yangtze River Yuezi River estuary sludge.</title>
        <authorList>
            <person name="Ruan L."/>
        </authorList>
    </citation>
    <scope>NUCLEOTIDE SEQUENCE [LARGE SCALE GENOMIC DNA]</scope>
    <source>
        <strain evidence="4">R-7</strain>
    </source>
</reference>
<dbReference type="PANTHER" id="PTHR30105:SF2">
    <property type="entry name" value="DIVERGENT POLYSACCHARIDE DEACETYLASE SUPERFAMILY"/>
    <property type="match status" value="1"/>
</dbReference>
<dbReference type="SUPFAM" id="SSF88713">
    <property type="entry name" value="Glycoside hydrolase/deacetylase"/>
    <property type="match status" value="1"/>
</dbReference>
<comment type="caution">
    <text evidence="3">The sequence shown here is derived from an EMBL/GenBank/DDBJ whole genome shotgun (WGS) entry which is preliminary data.</text>
</comment>
<name>A0ABU0YJZ9_9PROT</name>
<feature type="compositionally biased region" description="Pro residues" evidence="1">
    <location>
        <begin position="124"/>
        <end position="143"/>
    </location>
</feature>
<proteinExistence type="predicted"/>
<dbReference type="Gene3D" id="3.20.20.370">
    <property type="entry name" value="Glycoside hydrolase/deacetylase"/>
    <property type="match status" value="1"/>
</dbReference>
<dbReference type="CDD" id="cd10936">
    <property type="entry name" value="CE4_DAC2"/>
    <property type="match status" value="1"/>
</dbReference>
<keyword evidence="2" id="KW-0472">Membrane</keyword>
<dbReference type="Pfam" id="PF04748">
    <property type="entry name" value="Polysacc_deac_2"/>
    <property type="match status" value="1"/>
</dbReference>
<feature type="compositionally biased region" description="Low complexity" evidence="1">
    <location>
        <begin position="103"/>
        <end position="121"/>
    </location>
</feature>
<dbReference type="Proteomes" id="UP001230156">
    <property type="component" value="Unassembled WGS sequence"/>
</dbReference>
<evidence type="ECO:0000256" key="2">
    <source>
        <dbReference type="SAM" id="Phobius"/>
    </source>
</evidence>
<keyword evidence="2" id="KW-0812">Transmembrane</keyword>
<feature type="transmembrane region" description="Helical" evidence="2">
    <location>
        <begin position="33"/>
        <end position="57"/>
    </location>
</feature>